<protein>
    <submittedName>
        <fullName evidence="3">Uncharacterized protein</fullName>
    </submittedName>
</protein>
<name>A0A6A7CB48_9PEZI</name>
<dbReference type="EMBL" id="MU005959">
    <property type="protein sequence ID" value="KAF2863808.1"/>
    <property type="molecule type" value="Genomic_DNA"/>
</dbReference>
<keyword evidence="2" id="KW-1133">Transmembrane helix</keyword>
<feature type="region of interest" description="Disordered" evidence="1">
    <location>
        <begin position="1"/>
        <end position="46"/>
    </location>
</feature>
<evidence type="ECO:0000313" key="3">
    <source>
        <dbReference type="EMBL" id="KAF2863808.1"/>
    </source>
</evidence>
<proteinExistence type="predicted"/>
<dbReference type="AlphaFoldDB" id="A0A6A7CB48"/>
<feature type="compositionally biased region" description="Polar residues" evidence="1">
    <location>
        <begin position="33"/>
        <end position="44"/>
    </location>
</feature>
<keyword evidence="4" id="KW-1185">Reference proteome</keyword>
<keyword evidence="2" id="KW-0472">Membrane</keyword>
<organism evidence="3 4">
    <name type="scientific">Piedraia hortae CBS 480.64</name>
    <dbReference type="NCBI Taxonomy" id="1314780"/>
    <lineage>
        <taxon>Eukaryota</taxon>
        <taxon>Fungi</taxon>
        <taxon>Dikarya</taxon>
        <taxon>Ascomycota</taxon>
        <taxon>Pezizomycotina</taxon>
        <taxon>Dothideomycetes</taxon>
        <taxon>Dothideomycetidae</taxon>
        <taxon>Capnodiales</taxon>
        <taxon>Piedraiaceae</taxon>
        <taxon>Piedraia</taxon>
    </lineage>
</organism>
<keyword evidence="2" id="KW-0812">Transmembrane</keyword>
<reference evidence="3" key="1">
    <citation type="journal article" date="2020" name="Stud. Mycol.">
        <title>101 Dothideomycetes genomes: a test case for predicting lifestyles and emergence of pathogens.</title>
        <authorList>
            <person name="Haridas S."/>
            <person name="Albert R."/>
            <person name="Binder M."/>
            <person name="Bloem J."/>
            <person name="Labutti K."/>
            <person name="Salamov A."/>
            <person name="Andreopoulos B."/>
            <person name="Baker S."/>
            <person name="Barry K."/>
            <person name="Bills G."/>
            <person name="Bluhm B."/>
            <person name="Cannon C."/>
            <person name="Castanera R."/>
            <person name="Culley D."/>
            <person name="Daum C."/>
            <person name="Ezra D."/>
            <person name="Gonzalez J."/>
            <person name="Henrissat B."/>
            <person name="Kuo A."/>
            <person name="Liang C."/>
            <person name="Lipzen A."/>
            <person name="Lutzoni F."/>
            <person name="Magnuson J."/>
            <person name="Mondo S."/>
            <person name="Nolan M."/>
            <person name="Ohm R."/>
            <person name="Pangilinan J."/>
            <person name="Park H.-J."/>
            <person name="Ramirez L."/>
            <person name="Alfaro M."/>
            <person name="Sun H."/>
            <person name="Tritt A."/>
            <person name="Yoshinaga Y."/>
            <person name="Zwiers L.-H."/>
            <person name="Turgeon B."/>
            <person name="Goodwin S."/>
            <person name="Spatafora J."/>
            <person name="Crous P."/>
            <person name="Grigoriev I."/>
        </authorList>
    </citation>
    <scope>NUCLEOTIDE SEQUENCE</scope>
    <source>
        <strain evidence="3">CBS 480.64</strain>
    </source>
</reference>
<gene>
    <name evidence="3" type="ORF">K470DRAFT_267830</name>
</gene>
<evidence type="ECO:0000313" key="4">
    <source>
        <dbReference type="Proteomes" id="UP000799421"/>
    </source>
</evidence>
<feature type="transmembrane region" description="Helical" evidence="2">
    <location>
        <begin position="107"/>
        <end position="129"/>
    </location>
</feature>
<accession>A0A6A7CB48</accession>
<evidence type="ECO:0000256" key="1">
    <source>
        <dbReference type="SAM" id="MobiDB-lite"/>
    </source>
</evidence>
<evidence type="ECO:0000256" key="2">
    <source>
        <dbReference type="SAM" id="Phobius"/>
    </source>
</evidence>
<sequence>MSTVFRNVKGGFSRPVEGDRNSFQGGDSAPAEQASSGAQDNTPPNGVLTIHATVQLRYPELLGATLRLQQLMDDIRTLRYNLLSSIIMETILVIREKLKKTNCDIKFWNWMIVLHLTWVFVGLWLGWWFG</sequence>
<dbReference type="Proteomes" id="UP000799421">
    <property type="component" value="Unassembled WGS sequence"/>
</dbReference>